<feature type="transmembrane region" description="Helical" evidence="1">
    <location>
        <begin position="179"/>
        <end position="199"/>
    </location>
</feature>
<gene>
    <name evidence="2" type="ORF">ACFSJD_09655</name>
</gene>
<sequence length="208" mass="21612">MITAPFVTVPTQARTVQGVCLILGPVLNAAATFLWTDGRHGVVGGALVAWSCVLWLPGLLGLWEIVRSSRPVLGSVGAALAVIGSFGGIAFGLQGFYEGAFGLDKQQSLDALAAYPLTSQLVLWLPGPMFPLMLVLLAVALARTRSAPMWMWAVLGIGGVLWPVSRIPRIEAIAHVADLAVLVPSVGLGAMLIASALPLRPARSAASA</sequence>
<keyword evidence="1" id="KW-1133">Transmembrane helix</keyword>
<proteinExistence type="predicted"/>
<evidence type="ECO:0000256" key="1">
    <source>
        <dbReference type="SAM" id="Phobius"/>
    </source>
</evidence>
<reference evidence="3" key="1">
    <citation type="journal article" date="2019" name="Int. J. Syst. Evol. Microbiol.">
        <title>The Global Catalogue of Microorganisms (GCM) 10K type strain sequencing project: providing services to taxonomists for standard genome sequencing and annotation.</title>
        <authorList>
            <consortium name="The Broad Institute Genomics Platform"/>
            <consortium name="The Broad Institute Genome Sequencing Center for Infectious Disease"/>
            <person name="Wu L."/>
            <person name="Ma J."/>
        </authorList>
    </citation>
    <scope>NUCLEOTIDE SEQUENCE [LARGE SCALE GENOMIC DNA]</scope>
    <source>
        <strain evidence="3">CCM 7043</strain>
    </source>
</reference>
<dbReference type="RefSeq" id="WP_344717955.1">
    <property type="nucleotide sequence ID" value="NZ_BAAAUS010000001.1"/>
</dbReference>
<name>A0ABW4ERD6_9PSEU</name>
<feature type="transmembrane region" description="Helical" evidence="1">
    <location>
        <begin position="117"/>
        <end position="142"/>
    </location>
</feature>
<feature type="transmembrane region" description="Helical" evidence="1">
    <location>
        <begin position="149"/>
        <end position="167"/>
    </location>
</feature>
<evidence type="ECO:0008006" key="4">
    <source>
        <dbReference type="Google" id="ProtNLM"/>
    </source>
</evidence>
<keyword evidence="1" id="KW-0812">Transmembrane</keyword>
<feature type="transmembrane region" description="Helical" evidence="1">
    <location>
        <begin position="42"/>
        <end position="63"/>
    </location>
</feature>
<dbReference type="Proteomes" id="UP001597114">
    <property type="component" value="Unassembled WGS sequence"/>
</dbReference>
<organism evidence="2 3">
    <name type="scientific">Pseudonocardia yunnanensis</name>
    <dbReference type="NCBI Taxonomy" id="58107"/>
    <lineage>
        <taxon>Bacteria</taxon>
        <taxon>Bacillati</taxon>
        <taxon>Actinomycetota</taxon>
        <taxon>Actinomycetes</taxon>
        <taxon>Pseudonocardiales</taxon>
        <taxon>Pseudonocardiaceae</taxon>
        <taxon>Pseudonocardia</taxon>
    </lineage>
</organism>
<protein>
    <recommendedName>
        <fullName evidence="4">DUF4386 family protein</fullName>
    </recommendedName>
</protein>
<comment type="caution">
    <text evidence="2">The sequence shown here is derived from an EMBL/GenBank/DDBJ whole genome shotgun (WGS) entry which is preliminary data.</text>
</comment>
<feature type="transmembrane region" description="Helical" evidence="1">
    <location>
        <begin position="75"/>
        <end position="97"/>
    </location>
</feature>
<accession>A0ABW4ERD6</accession>
<evidence type="ECO:0000313" key="3">
    <source>
        <dbReference type="Proteomes" id="UP001597114"/>
    </source>
</evidence>
<keyword evidence="3" id="KW-1185">Reference proteome</keyword>
<dbReference type="EMBL" id="JBHUCO010000010">
    <property type="protein sequence ID" value="MFD1517753.1"/>
    <property type="molecule type" value="Genomic_DNA"/>
</dbReference>
<evidence type="ECO:0000313" key="2">
    <source>
        <dbReference type="EMBL" id="MFD1517753.1"/>
    </source>
</evidence>
<keyword evidence="1" id="KW-0472">Membrane</keyword>